<proteinExistence type="predicted"/>
<accession>A0AAN8WFM4</accession>
<reference evidence="1 2" key="1">
    <citation type="submission" date="2023-11" db="EMBL/GenBank/DDBJ databases">
        <title>Halocaridina rubra genome assembly.</title>
        <authorList>
            <person name="Smith C."/>
        </authorList>
    </citation>
    <scope>NUCLEOTIDE SEQUENCE [LARGE SCALE GENOMIC DNA]</scope>
    <source>
        <strain evidence="1">EP-1</strain>
        <tissue evidence="1">Whole</tissue>
    </source>
</reference>
<evidence type="ECO:0000313" key="2">
    <source>
        <dbReference type="Proteomes" id="UP001381693"/>
    </source>
</evidence>
<dbReference type="Proteomes" id="UP001381693">
    <property type="component" value="Unassembled WGS sequence"/>
</dbReference>
<sequence>CYIESPSYLPELDDLPFNLQMYYYHTWMLSRPSPNLTFPLSTYENLKFRYQDRDNHKSTICRKLSIENLTQPDSEDLFWDCAFFKDPLYLNHTFDLSVITDEGSGGTYSFRIPPVAQFNPISTKMKDWNVFFFVHLDHWYRSANVPVTIQLAPFENVSYKVALTKCLSDNLECTERSILASKIVERPDTVALIVGDTKQITVLLPSWGNPGSYAIAVQIESPNCPEEGCHIALSPTLS</sequence>
<feature type="non-terminal residue" evidence="1">
    <location>
        <position position="1"/>
    </location>
</feature>
<dbReference type="AlphaFoldDB" id="A0AAN8WFM4"/>
<evidence type="ECO:0000313" key="1">
    <source>
        <dbReference type="EMBL" id="KAK7021092.1"/>
    </source>
</evidence>
<comment type="caution">
    <text evidence="1">The sequence shown here is derived from an EMBL/GenBank/DDBJ whole genome shotgun (WGS) entry which is preliminary data.</text>
</comment>
<name>A0AAN8WFM4_HALRR</name>
<dbReference type="EMBL" id="JAXCGZ010022915">
    <property type="protein sequence ID" value="KAK7021092.1"/>
    <property type="molecule type" value="Genomic_DNA"/>
</dbReference>
<keyword evidence="2" id="KW-1185">Reference proteome</keyword>
<organism evidence="1 2">
    <name type="scientific">Halocaridina rubra</name>
    <name type="common">Hawaiian red shrimp</name>
    <dbReference type="NCBI Taxonomy" id="373956"/>
    <lineage>
        <taxon>Eukaryota</taxon>
        <taxon>Metazoa</taxon>
        <taxon>Ecdysozoa</taxon>
        <taxon>Arthropoda</taxon>
        <taxon>Crustacea</taxon>
        <taxon>Multicrustacea</taxon>
        <taxon>Malacostraca</taxon>
        <taxon>Eumalacostraca</taxon>
        <taxon>Eucarida</taxon>
        <taxon>Decapoda</taxon>
        <taxon>Pleocyemata</taxon>
        <taxon>Caridea</taxon>
        <taxon>Atyoidea</taxon>
        <taxon>Atyidae</taxon>
        <taxon>Halocaridina</taxon>
    </lineage>
</organism>
<gene>
    <name evidence="1" type="ORF">SK128_012664</name>
</gene>
<protein>
    <submittedName>
        <fullName evidence="1">Uncharacterized protein</fullName>
    </submittedName>
</protein>